<dbReference type="InterPro" id="IPR020103">
    <property type="entry name" value="PsdUridine_synth_cat_dom_sf"/>
</dbReference>
<protein>
    <recommendedName>
        <fullName evidence="2">Pseudouridine synthase RsuA/RluA-like domain-containing protein</fullName>
    </recommendedName>
</protein>
<feature type="region of interest" description="Disordered" evidence="1">
    <location>
        <begin position="78"/>
        <end position="108"/>
    </location>
</feature>
<dbReference type="PANTHER" id="PTHR21228">
    <property type="entry name" value="FAST LEU-RICH DOMAIN-CONTAINING"/>
    <property type="match status" value="1"/>
</dbReference>
<dbReference type="GO" id="GO:0001522">
    <property type="term" value="P:pseudouridine synthesis"/>
    <property type="evidence" value="ECO:0007669"/>
    <property type="project" value="InterPro"/>
</dbReference>
<comment type="caution">
    <text evidence="3">The sequence shown here is derived from an EMBL/GenBank/DDBJ whole genome shotgun (WGS) entry which is preliminary data.</text>
</comment>
<evidence type="ECO:0000259" key="2">
    <source>
        <dbReference type="Pfam" id="PF00849"/>
    </source>
</evidence>
<name>A0A813HXF2_POLGL</name>
<dbReference type="GO" id="GO:0005759">
    <property type="term" value="C:mitochondrial matrix"/>
    <property type="evidence" value="ECO:0007669"/>
    <property type="project" value="TreeGrafter"/>
</dbReference>
<feature type="region of interest" description="Disordered" evidence="1">
    <location>
        <begin position="832"/>
        <end position="852"/>
    </location>
</feature>
<dbReference type="GO" id="GO:0044528">
    <property type="term" value="P:regulation of mitochondrial mRNA stability"/>
    <property type="evidence" value="ECO:0007669"/>
    <property type="project" value="TreeGrafter"/>
</dbReference>
<dbReference type="CDD" id="cd02869">
    <property type="entry name" value="PseudoU_synth_RluA_like"/>
    <property type="match status" value="1"/>
</dbReference>
<dbReference type="InterPro" id="IPR006145">
    <property type="entry name" value="PsdUridine_synth_RsuA/RluA"/>
</dbReference>
<gene>
    <name evidence="3" type="ORF">PGLA1383_LOCUS56924</name>
</gene>
<evidence type="ECO:0000313" key="3">
    <source>
        <dbReference type="EMBL" id="CAE8642423.1"/>
    </source>
</evidence>
<proteinExistence type="predicted"/>
<dbReference type="InterPro" id="IPR050870">
    <property type="entry name" value="FAST_kinase"/>
</dbReference>
<dbReference type="Proteomes" id="UP000654075">
    <property type="component" value="Unassembled WGS sequence"/>
</dbReference>
<dbReference type="EMBL" id="CAJNNV010033158">
    <property type="protein sequence ID" value="CAE8642423.1"/>
    <property type="molecule type" value="Genomic_DNA"/>
</dbReference>
<feature type="compositionally biased region" description="Low complexity" evidence="1">
    <location>
        <begin position="1686"/>
        <end position="1696"/>
    </location>
</feature>
<dbReference type="GO" id="GO:0000963">
    <property type="term" value="P:mitochondrial RNA processing"/>
    <property type="evidence" value="ECO:0007669"/>
    <property type="project" value="TreeGrafter"/>
</dbReference>
<feature type="compositionally biased region" description="Low complexity" evidence="1">
    <location>
        <begin position="78"/>
        <end position="97"/>
    </location>
</feature>
<dbReference type="GO" id="GO:0003723">
    <property type="term" value="F:RNA binding"/>
    <property type="evidence" value="ECO:0007669"/>
    <property type="project" value="InterPro"/>
</dbReference>
<dbReference type="OrthoDB" id="430737at2759"/>
<dbReference type="GO" id="GO:0035770">
    <property type="term" value="C:ribonucleoprotein granule"/>
    <property type="evidence" value="ECO:0007669"/>
    <property type="project" value="TreeGrafter"/>
</dbReference>
<organism evidence="3 4">
    <name type="scientific">Polarella glacialis</name>
    <name type="common">Dinoflagellate</name>
    <dbReference type="NCBI Taxonomy" id="89957"/>
    <lineage>
        <taxon>Eukaryota</taxon>
        <taxon>Sar</taxon>
        <taxon>Alveolata</taxon>
        <taxon>Dinophyceae</taxon>
        <taxon>Suessiales</taxon>
        <taxon>Suessiaceae</taxon>
        <taxon>Polarella</taxon>
    </lineage>
</organism>
<feature type="domain" description="Pseudouridine synthase RsuA/RluA-like" evidence="2">
    <location>
        <begin position="881"/>
        <end position="1008"/>
    </location>
</feature>
<reference evidence="3" key="1">
    <citation type="submission" date="2021-02" db="EMBL/GenBank/DDBJ databases">
        <authorList>
            <person name="Dougan E. K."/>
            <person name="Rhodes N."/>
            <person name="Thang M."/>
            <person name="Chan C."/>
        </authorList>
    </citation>
    <scope>NUCLEOTIDE SEQUENCE</scope>
</reference>
<sequence>MPQSAMESCFQPQRKTSDVLVPNPQQWRPRSSDARSLARAATVAAAFAASAAIALEAAACIPPAAADLLHAARLASPRSPPGLGRQLARRGAGQPAQHRGMKDEPSASAALAAFDAQRSAAPSSPASLVSLAALCLCRVAKLRGTLSHDAARGTVLTDVIMLLRCSAEEDELDSQTLSDVMVAVARLGPRKHRLLPALLQSCAKSFARICWSSAQPLHLANGAWSMAKSGSSVQGALDAIARKSAECMESFTALDLARLAWSWATLLAAGPEQAPEGLMARLWAAAVAKQSEFTAQSMANLAWSFAKLSGAGGALHSPLLSALSAQSRRKLEEFDPQGLSSLVWAVATCTHRDEELFLGVGLRASASTSAFTCQGLANIAWAFAKASVFCQTLLDAVAAATLLPNSSSIKPQELCNLCWAFATLEVGCVKHSTPSAQSSFFLALADKAVPHLLNFNSQDIATLAWSFAKVKVAHGELLRGLGCQAARIHRFKLQESCGLLWSFASLAAGEQEFTRTLASDIGRRLTECNPQDLSNFAWSLVALHRGDKDYDHGDMMHAIADECMAKLGEFNCQDVASLAWAFATLLDDTELFEPLVRRAAQISSEFNAQEVCNVAWAFATILVQDSVLSRGLTTEALAKLEEFSTQGLSNFVWACAKLVLDDHDLITPMAAEASKKLSECWSQDLANLAWAFATRGSRSADDFLRGAAEELRSRLLTAGADSAASTPAMPVEKIAATVWALSFAKLLPEDLLPIARARLRELGRAADCPSAQGGSGGALGSFRAADQPPVLLARPSLNASLLGSCDIPGDDSLEPQVALELPDRLVLLKPSGWEVDQGGPQQRQRRQARGWEEEHVVAGNPLSEFLRAWLPPSQWPLTGDSRHRFGLLHRLDVPSSGLVLAAKTQEAYNDLLLQLSSGEVVRDYVVFVHGWMSRTSRTISARVQWVQQEHGERLPSKVCAHGRPSTTQVEFAGHAYHQLGSAAGEAVSLALVRIDTGRRHQIRLHMAHIGHPVVCDGKYTSEDVFRSDRTWCSTNFLHRYRLRFYDASRSPHQVEAPLPQHLAPALVVLGACMDCVQRGSQRFFHFSAASTVVPAGTPLTECHMSESKIVCDKPQLQDALEQSGPSSSSSRASAAVQQLQVAGANRHSAAGRLPSAVSAGCDLLLQEALEQARHLSRVSRSSFAAQLPWETGFAGFVLGNSEFPVLGLPPVIGLTPRLPMVLGNQPEVDEDERRRVQVFKRVRFSRIPDESWPVQADRLREVALRRWKLVIEVDLMASVVGRQITSFCSASLGHRVEELLRALPFKEEDVYNFLCELLDAGAAPTKASRFMEAVTFSHYVIGADGALAVSKSRRCQGASLCQYLMKRALMQKDALTVRMVMELEVCIAECESCCDQVAAGHFCFMILGRLRFSDSQRVTSIDADYGDLEFGLVEAQTFRTKSRAGLDELQSGYLGMGESAVVAQPLLPVPLGDGTWSARPATSSEAAVWLRELLIARGFSAAEVANLGTRSCKATVLSWAAKRGLSLETRRALGYHVGEKDVSVLTYSRDAMGDNPQPDPERSRPIRELEVLLSEIRSITFLPDAGRSGRLPVAAPHAAVDASGEFCHGVVPSFTGRTESGNSDDLYADDAGHSLLATEEEDVYNLLLWMELPSTLANRVCLAEPEPTSLEGDATATAMSVDDTDGSLGSTSGEESLGAEDADEGVSAAEFLAARSEGHRRAPTSSEIAYQHGFSGKYHWGRVGDDQTTACGKKVSDNFVRLKMMPSFAVPKSVASVLSLKADLLRLSSCVN</sequence>
<keyword evidence="4" id="KW-1185">Reference proteome</keyword>
<dbReference type="SUPFAM" id="SSF55120">
    <property type="entry name" value="Pseudouridine synthase"/>
    <property type="match status" value="1"/>
</dbReference>
<dbReference type="GO" id="GO:0009982">
    <property type="term" value="F:pseudouridine synthase activity"/>
    <property type="evidence" value="ECO:0007669"/>
    <property type="project" value="InterPro"/>
</dbReference>
<dbReference type="Gene3D" id="3.30.2350.10">
    <property type="entry name" value="Pseudouridine synthase"/>
    <property type="match status" value="1"/>
</dbReference>
<dbReference type="PANTHER" id="PTHR21228:SF40">
    <property type="entry name" value="LD45607P"/>
    <property type="match status" value="1"/>
</dbReference>
<accession>A0A813HXF2</accession>
<evidence type="ECO:0000313" key="4">
    <source>
        <dbReference type="Proteomes" id="UP000654075"/>
    </source>
</evidence>
<feature type="compositionally biased region" description="Polar residues" evidence="1">
    <location>
        <begin position="1"/>
        <end position="14"/>
    </location>
</feature>
<feature type="region of interest" description="Disordered" evidence="1">
    <location>
        <begin position="1"/>
        <end position="33"/>
    </location>
</feature>
<evidence type="ECO:0000256" key="1">
    <source>
        <dbReference type="SAM" id="MobiDB-lite"/>
    </source>
</evidence>
<dbReference type="Pfam" id="PF00849">
    <property type="entry name" value="PseudoU_synth_2"/>
    <property type="match status" value="1"/>
</dbReference>
<feature type="region of interest" description="Disordered" evidence="1">
    <location>
        <begin position="1669"/>
        <end position="1702"/>
    </location>
</feature>